<dbReference type="EMBL" id="BK014884">
    <property type="protein sequence ID" value="DAD80532.1"/>
    <property type="molecule type" value="Genomic_DNA"/>
</dbReference>
<sequence length="29" mass="3425">MAILTKWTVKAKILESVRNENTGFQRRSF</sequence>
<name>A0A8S5ME87_9CAUD</name>
<evidence type="ECO:0000313" key="1">
    <source>
        <dbReference type="EMBL" id="DAD80532.1"/>
    </source>
</evidence>
<accession>A0A8S5ME87</accession>
<protein>
    <submittedName>
        <fullName evidence="1">Uncharacterized protein</fullName>
    </submittedName>
</protein>
<proteinExistence type="predicted"/>
<reference evidence="1" key="1">
    <citation type="journal article" date="2021" name="Proc. Natl. Acad. Sci. U.S.A.">
        <title>A Catalog of Tens of Thousands of Viruses from Human Metagenomes Reveals Hidden Associations with Chronic Diseases.</title>
        <authorList>
            <person name="Tisza M.J."/>
            <person name="Buck C.B."/>
        </authorList>
    </citation>
    <scope>NUCLEOTIDE SEQUENCE</scope>
    <source>
        <strain evidence="1">CtYh54</strain>
    </source>
</reference>
<organism evidence="1">
    <name type="scientific">Siphoviridae sp. ctYh54</name>
    <dbReference type="NCBI Taxonomy" id="2826379"/>
    <lineage>
        <taxon>Viruses</taxon>
        <taxon>Duplodnaviria</taxon>
        <taxon>Heunggongvirae</taxon>
        <taxon>Uroviricota</taxon>
        <taxon>Caudoviricetes</taxon>
    </lineage>
</organism>